<dbReference type="AlphaFoldDB" id="A0A1E3PE24"/>
<feature type="repeat" description="ANK" evidence="3">
    <location>
        <begin position="319"/>
        <end position="351"/>
    </location>
</feature>
<dbReference type="PROSITE" id="PS51299">
    <property type="entry name" value="HTH_APSES"/>
    <property type="match status" value="1"/>
</dbReference>
<dbReference type="SMART" id="SM01252">
    <property type="entry name" value="KilA-N"/>
    <property type="match status" value="1"/>
</dbReference>
<dbReference type="InterPro" id="IPR018004">
    <property type="entry name" value="KilA/APSES_HTH"/>
</dbReference>
<dbReference type="InterPro" id="IPR002110">
    <property type="entry name" value="Ankyrin_rpt"/>
</dbReference>
<feature type="domain" description="HTH APSES-type" evidence="6">
    <location>
        <begin position="1"/>
        <end position="109"/>
    </location>
</feature>
<dbReference type="GO" id="GO:0003713">
    <property type="term" value="F:transcription coactivator activity"/>
    <property type="evidence" value="ECO:0007669"/>
    <property type="project" value="TreeGrafter"/>
</dbReference>
<dbReference type="SUPFAM" id="SSF54616">
    <property type="entry name" value="DNA-binding domain of Mlu1-box binding protein MBP1"/>
    <property type="match status" value="1"/>
</dbReference>
<dbReference type="SMART" id="SM00248">
    <property type="entry name" value="ANK"/>
    <property type="match status" value="2"/>
</dbReference>
<dbReference type="GO" id="GO:0000785">
    <property type="term" value="C:chromatin"/>
    <property type="evidence" value="ECO:0007669"/>
    <property type="project" value="EnsemblFungi"/>
</dbReference>
<dbReference type="PANTHER" id="PTHR43828:SF3">
    <property type="entry name" value="CHROMO DOMAIN-CONTAINING PROTEIN"/>
    <property type="match status" value="1"/>
</dbReference>
<dbReference type="Pfam" id="PF13606">
    <property type="entry name" value="Ank_3"/>
    <property type="match status" value="1"/>
</dbReference>
<accession>A0A1E3PE24</accession>
<dbReference type="InterPro" id="IPR036770">
    <property type="entry name" value="Ankyrin_rpt-contain_sf"/>
</dbReference>
<dbReference type="GO" id="GO:0030907">
    <property type="term" value="C:MBF transcription complex"/>
    <property type="evidence" value="ECO:0007669"/>
    <property type="project" value="EnsemblFungi"/>
</dbReference>
<dbReference type="FunFam" id="3.10.260.10:FF:000001">
    <property type="entry name" value="APSES transcription factor (MbpA)"/>
    <property type="match status" value="1"/>
</dbReference>
<feature type="coiled-coil region" evidence="4">
    <location>
        <begin position="550"/>
        <end position="601"/>
    </location>
</feature>
<keyword evidence="2 3" id="KW-0040">ANK repeat</keyword>
<sequence length="747" mass="83379">LYTAIYSNIAVYEITVNGISVMRRRDDSKLNATQILKVAGVEKSKRTKILEREILTGQHEKVQGGYGKYQGTWIPFERGIDLCKQYSVYELLHPLLHFKPGSVPVDTIPTKEQAMAAKRRALKVQRQNDMSMNSLNSPFGHSMSIAGSGDNYSTPLSVNASAALTMLGRAGRSDTIGGSHQFSLGQPIPARKTASMPMGNTPIPNHYNQHQLHPMVSTPVRSPSVSKLDGENNDNSLLMIDNDDETTGIEEDNLPTHDLESASNNPLDPLSLDSISNLEQAKEAITQVFLDYNRNNLVQIFGSEEAVRSMDIDIPIDDLGHTALHWAAALARIPLVKELVRYGCDRRRSNYAGETVLIRAILVTNNYDQTTFSQLIEILYPAIPLIDKQHRTILHHIALTAGIKGRSQASRYYLVSLLEWIIKRGPKKKSGMDLGRFINEVVNVQDKNGDTALNIAARVGNKSIVQQLLEVQADPLIPNRAGLSPVDFGVIIHGNNGNTSQNLSTPRFNYSSNNQYNGQKSKDILLAISAMMESLNNNFQNEIDQKHSMIEILRTKLRESTSALKDTRKQVENFQEISKNLVSLRRKGKNLERALEEEDSRFALSSENDKSVSLPVVFEGNFDPDQPFKICENNKKADGGVALLSEFSAEDLKHKFYDIPPLPLLRARVKAYVKNRDNLLSKKLELKGRSVDLEKRFRKVISLCANVDEDKVDSLMSELLQAVESDPDEVDITRVAGFLKKVEDVPN</sequence>
<evidence type="ECO:0000256" key="3">
    <source>
        <dbReference type="PROSITE-ProRule" id="PRU00023"/>
    </source>
</evidence>
<gene>
    <name evidence="7" type="ORF">NADFUDRAFT_28208</name>
</gene>
<dbReference type="InterPro" id="IPR051642">
    <property type="entry name" value="SWI6-like"/>
</dbReference>
<dbReference type="Gene3D" id="3.10.260.10">
    <property type="entry name" value="Transcription regulator HTH, APSES-type DNA-binding domain"/>
    <property type="match status" value="1"/>
</dbReference>
<name>A0A1E3PE24_9ASCO</name>
<dbReference type="GO" id="GO:0009303">
    <property type="term" value="P:rRNA transcription"/>
    <property type="evidence" value="ECO:0007669"/>
    <property type="project" value="EnsemblFungi"/>
</dbReference>
<evidence type="ECO:0000313" key="7">
    <source>
        <dbReference type="EMBL" id="ODQ63689.1"/>
    </source>
</evidence>
<dbReference type="GO" id="GO:0001228">
    <property type="term" value="F:DNA-binding transcription activator activity, RNA polymerase II-specific"/>
    <property type="evidence" value="ECO:0007669"/>
    <property type="project" value="EnsemblFungi"/>
</dbReference>
<evidence type="ECO:0000256" key="5">
    <source>
        <dbReference type="SAM" id="MobiDB-lite"/>
    </source>
</evidence>
<dbReference type="Proteomes" id="UP000095009">
    <property type="component" value="Unassembled WGS sequence"/>
</dbReference>
<dbReference type="Gene3D" id="1.25.40.20">
    <property type="entry name" value="Ankyrin repeat-containing domain"/>
    <property type="match status" value="1"/>
</dbReference>
<dbReference type="OrthoDB" id="6718656at2759"/>
<dbReference type="InterPro" id="IPR036887">
    <property type="entry name" value="HTH_APSES_sf"/>
</dbReference>
<dbReference type="GO" id="GO:1900087">
    <property type="term" value="P:positive regulation of G1/S transition of mitotic cell cycle"/>
    <property type="evidence" value="ECO:0007669"/>
    <property type="project" value="EnsemblFungi"/>
</dbReference>
<dbReference type="PROSITE" id="PS50088">
    <property type="entry name" value="ANK_REPEAT"/>
    <property type="match status" value="2"/>
</dbReference>
<evidence type="ECO:0000313" key="8">
    <source>
        <dbReference type="Proteomes" id="UP000095009"/>
    </source>
</evidence>
<dbReference type="PANTHER" id="PTHR43828">
    <property type="entry name" value="ASPARAGINASE"/>
    <property type="match status" value="1"/>
</dbReference>
<feature type="repeat" description="ANK" evidence="3">
    <location>
        <begin position="448"/>
        <end position="480"/>
    </location>
</feature>
<keyword evidence="4" id="KW-0175">Coiled coil</keyword>
<evidence type="ECO:0000256" key="4">
    <source>
        <dbReference type="SAM" id="Coils"/>
    </source>
</evidence>
<reference evidence="7 8" key="1">
    <citation type="journal article" date="2016" name="Proc. Natl. Acad. Sci. U.S.A.">
        <title>Comparative genomics of biotechnologically important yeasts.</title>
        <authorList>
            <person name="Riley R."/>
            <person name="Haridas S."/>
            <person name="Wolfe K.H."/>
            <person name="Lopes M.R."/>
            <person name="Hittinger C.T."/>
            <person name="Goeker M."/>
            <person name="Salamov A.A."/>
            <person name="Wisecaver J.H."/>
            <person name="Long T.M."/>
            <person name="Calvey C.H."/>
            <person name="Aerts A.L."/>
            <person name="Barry K.W."/>
            <person name="Choi C."/>
            <person name="Clum A."/>
            <person name="Coughlan A.Y."/>
            <person name="Deshpande S."/>
            <person name="Douglass A.P."/>
            <person name="Hanson S.J."/>
            <person name="Klenk H.-P."/>
            <person name="LaButti K.M."/>
            <person name="Lapidus A."/>
            <person name="Lindquist E.A."/>
            <person name="Lipzen A.M."/>
            <person name="Meier-Kolthoff J.P."/>
            <person name="Ohm R.A."/>
            <person name="Otillar R.P."/>
            <person name="Pangilinan J.L."/>
            <person name="Peng Y."/>
            <person name="Rokas A."/>
            <person name="Rosa C.A."/>
            <person name="Scheuner C."/>
            <person name="Sibirny A.A."/>
            <person name="Slot J.C."/>
            <person name="Stielow J.B."/>
            <person name="Sun H."/>
            <person name="Kurtzman C.P."/>
            <person name="Blackwell M."/>
            <person name="Grigoriev I.V."/>
            <person name="Jeffries T.W."/>
        </authorList>
    </citation>
    <scope>NUCLEOTIDE SEQUENCE [LARGE SCALE GENOMIC DNA]</scope>
    <source>
        <strain evidence="7 8">DSM 6958</strain>
    </source>
</reference>
<feature type="non-terminal residue" evidence="7">
    <location>
        <position position="1"/>
    </location>
</feature>
<dbReference type="InterPro" id="IPR003163">
    <property type="entry name" value="Tscrpt_reg_HTH_APSES-type"/>
</dbReference>
<dbReference type="Pfam" id="PF00023">
    <property type="entry name" value="Ank"/>
    <property type="match status" value="1"/>
</dbReference>
<dbReference type="EMBL" id="KV454414">
    <property type="protein sequence ID" value="ODQ63689.1"/>
    <property type="molecule type" value="Genomic_DNA"/>
</dbReference>
<dbReference type="SUPFAM" id="SSF48403">
    <property type="entry name" value="Ankyrin repeat"/>
    <property type="match status" value="1"/>
</dbReference>
<dbReference type="PROSITE" id="PS50297">
    <property type="entry name" value="ANK_REP_REGION"/>
    <property type="match status" value="2"/>
</dbReference>
<keyword evidence="8" id="KW-1185">Reference proteome</keyword>
<evidence type="ECO:0000259" key="6">
    <source>
        <dbReference type="PROSITE" id="PS51299"/>
    </source>
</evidence>
<dbReference type="GO" id="GO:0000978">
    <property type="term" value="F:RNA polymerase II cis-regulatory region sequence-specific DNA binding"/>
    <property type="evidence" value="ECO:0007669"/>
    <property type="project" value="EnsemblFungi"/>
</dbReference>
<keyword evidence="1" id="KW-0677">Repeat</keyword>
<evidence type="ECO:0000256" key="1">
    <source>
        <dbReference type="ARBA" id="ARBA00022737"/>
    </source>
</evidence>
<proteinExistence type="predicted"/>
<organism evidence="7 8">
    <name type="scientific">Nadsonia fulvescens var. elongata DSM 6958</name>
    <dbReference type="NCBI Taxonomy" id="857566"/>
    <lineage>
        <taxon>Eukaryota</taxon>
        <taxon>Fungi</taxon>
        <taxon>Dikarya</taxon>
        <taxon>Ascomycota</taxon>
        <taxon>Saccharomycotina</taxon>
        <taxon>Dipodascomycetes</taxon>
        <taxon>Dipodascales</taxon>
        <taxon>Dipodascales incertae sedis</taxon>
        <taxon>Nadsonia</taxon>
    </lineage>
</organism>
<feature type="region of interest" description="Disordered" evidence="5">
    <location>
        <begin position="219"/>
        <end position="240"/>
    </location>
</feature>
<dbReference type="Pfam" id="PF04383">
    <property type="entry name" value="KilA-N"/>
    <property type="match status" value="1"/>
</dbReference>
<protein>
    <submittedName>
        <fullName evidence="7">Apses-domain-containing protein</fullName>
    </submittedName>
</protein>
<dbReference type="GO" id="GO:0033309">
    <property type="term" value="C:SBF transcription complex"/>
    <property type="evidence" value="ECO:0007669"/>
    <property type="project" value="TreeGrafter"/>
</dbReference>
<evidence type="ECO:0000256" key="2">
    <source>
        <dbReference type="ARBA" id="ARBA00023043"/>
    </source>
</evidence>
<dbReference type="STRING" id="857566.A0A1E3PE24"/>
<dbReference type="GO" id="GO:0045892">
    <property type="term" value="P:negative regulation of DNA-templated transcription"/>
    <property type="evidence" value="ECO:0007669"/>
    <property type="project" value="EnsemblFungi"/>
</dbReference>